<evidence type="ECO:0000256" key="6">
    <source>
        <dbReference type="ARBA" id="ARBA00022989"/>
    </source>
</evidence>
<keyword evidence="12" id="KW-1185">Reference proteome</keyword>
<dbReference type="Pfam" id="PF00535">
    <property type="entry name" value="Glycos_transf_2"/>
    <property type="match status" value="1"/>
</dbReference>
<keyword evidence="7 9" id="KW-0472">Membrane</keyword>
<dbReference type="InterPro" id="IPR050256">
    <property type="entry name" value="Glycosyltransferase_2"/>
</dbReference>
<evidence type="ECO:0000256" key="1">
    <source>
        <dbReference type="ARBA" id="ARBA00004651"/>
    </source>
</evidence>
<dbReference type="CDD" id="cd04187">
    <property type="entry name" value="DPM1_like_bac"/>
    <property type="match status" value="1"/>
</dbReference>
<dbReference type="GO" id="GO:0005886">
    <property type="term" value="C:plasma membrane"/>
    <property type="evidence" value="ECO:0007669"/>
    <property type="project" value="UniProtKB-SubCell"/>
</dbReference>
<keyword evidence="4 11" id="KW-0808">Transferase</keyword>
<evidence type="ECO:0000256" key="2">
    <source>
        <dbReference type="ARBA" id="ARBA00022475"/>
    </source>
</evidence>
<organism evidence="11 12">
    <name type="scientific">Hankyongella ginsenosidimutans</name>
    <dbReference type="NCBI Taxonomy" id="1763828"/>
    <lineage>
        <taxon>Bacteria</taxon>
        <taxon>Pseudomonadati</taxon>
        <taxon>Pseudomonadota</taxon>
        <taxon>Alphaproteobacteria</taxon>
        <taxon>Sphingomonadales</taxon>
        <taxon>Sphingomonadaceae</taxon>
        <taxon>Hankyongella</taxon>
    </lineage>
</organism>
<dbReference type="PANTHER" id="PTHR48090">
    <property type="entry name" value="UNDECAPRENYL-PHOSPHATE 4-DEOXY-4-FORMAMIDO-L-ARABINOSE TRANSFERASE-RELATED"/>
    <property type="match status" value="1"/>
</dbReference>
<comment type="subcellular location">
    <subcellularLocation>
        <location evidence="1">Cell membrane</location>
        <topology evidence="1">Multi-pass membrane protein</topology>
    </subcellularLocation>
</comment>
<gene>
    <name evidence="11" type="ORF">E6W36_03510</name>
</gene>
<keyword evidence="2" id="KW-1003">Cell membrane</keyword>
<evidence type="ECO:0000256" key="9">
    <source>
        <dbReference type="SAM" id="Phobius"/>
    </source>
</evidence>
<dbReference type="SUPFAM" id="SSF53448">
    <property type="entry name" value="Nucleotide-diphospho-sugar transferases"/>
    <property type="match status" value="1"/>
</dbReference>
<dbReference type="EMBL" id="CP039704">
    <property type="protein sequence ID" value="QCI78987.1"/>
    <property type="molecule type" value="Genomic_DNA"/>
</dbReference>
<protein>
    <submittedName>
        <fullName evidence="11">Glycosyltransferase family 2 protein</fullName>
    </submittedName>
</protein>
<evidence type="ECO:0000313" key="11">
    <source>
        <dbReference type="EMBL" id="QCI78987.1"/>
    </source>
</evidence>
<proteinExistence type="inferred from homology"/>
<dbReference type="Gene3D" id="3.90.550.10">
    <property type="entry name" value="Spore Coat Polysaccharide Biosynthesis Protein SpsA, Chain A"/>
    <property type="match status" value="1"/>
</dbReference>
<evidence type="ECO:0000256" key="3">
    <source>
        <dbReference type="ARBA" id="ARBA00022676"/>
    </source>
</evidence>
<evidence type="ECO:0000256" key="4">
    <source>
        <dbReference type="ARBA" id="ARBA00022679"/>
    </source>
</evidence>
<dbReference type="GO" id="GO:0016757">
    <property type="term" value="F:glycosyltransferase activity"/>
    <property type="evidence" value="ECO:0007669"/>
    <property type="project" value="UniProtKB-KW"/>
</dbReference>
<evidence type="ECO:0000256" key="8">
    <source>
        <dbReference type="ARBA" id="ARBA00038152"/>
    </source>
</evidence>
<dbReference type="KEGG" id="hgn:E6W36_03510"/>
<feature type="transmembrane region" description="Helical" evidence="9">
    <location>
        <begin position="238"/>
        <end position="259"/>
    </location>
</feature>
<sequence length="319" mass="35862">MTETQPATGQPELSIVVPVFNEEAVLQMFYDAMRPVLDGITPAWDIVFVNDGSRDRTAEIIAGLHARDPRVKLVDFARNHGKEIALTAGLDHAHGKAVVPMDVDLQDPPETIVRMVEQWRAGYDMVLARRSDRSEDSFLKRFTANGFYQVMNRVSDVKLPDNVGDFRLMDQRVVAVLRQYRERTRFMKGIFASLGFRQTVVEYARPQRAAGTTKFRAWKLWTLALEGIVSFSSAPLKIWTYIGLAGAAFALMFMIYIVLTTLLFGNTVPGYASLISFVLLFNSLTLIGLGVIGEYIARIFYEVKGRPLYILRGTLGIDP</sequence>
<feature type="transmembrane region" description="Helical" evidence="9">
    <location>
        <begin position="271"/>
        <end position="297"/>
    </location>
</feature>
<comment type="similarity">
    <text evidence="8">Belongs to the glycosyltransferase 2 family. GtrB subfamily.</text>
</comment>
<dbReference type="FunFam" id="3.90.550.10:FF:000079">
    <property type="entry name" value="Probable glycosyl transferase"/>
    <property type="match status" value="1"/>
</dbReference>
<reference evidence="12" key="1">
    <citation type="submission" date="2019-04" db="EMBL/GenBank/DDBJ databases">
        <title>Complete genome sequence of Sphingomonas sp. W1-2-3.</title>
        <authorList>
            <person name="Im W.T."/>
        </authorList>
    </citation>
    <scope>NUCLEOTIDE SEQUENCE [LARGE SCALE GENOMIC DNA]</scope>
    <source>
        <strain evidence="12">W1-2-3</strain>
    </source>
</reference>
<dbReference type="AlphaFoldDB" id="A0A4D7C8K7"/>
<dbReference type="RefSeq" id="WP_222873784.1">
    <property type="nucleotide sequence ID" value="NZ_CP039704.1"/>
</dbReference>
<keyword evidence="5 9" id="KW-0812">Transmembrane</keyword>
<evidence type="ECO:0000259" key="10">
    <source>
        <dbReference type="Pfam" id="PF00535"/>
    </source>
</evidence>
<accession>A0A4D7C8K7</accession>
<evidence type="ECO:0000256" key="7">
    <source>
        <dbReference type="ARBA" id="ARBA00023136"/>
    </source>
</evidence>
<dbReference type="InterPro" id="IPR029044">
    <property type="entry name" value="Nucleotide-diphossugar_trans"/>
</dbReference>
<name>A0A4D7C8K7_9SPHN</name>
<keyword evidence="3" id="KW-0328">Glycosyltransferase</keyword>
<evidence type="ECO:0000256" key="5">
    <source>
        <dbReference type="ARBA" id="ARBA00022692"/>
    </source>
</evidence>
<dbReference type="Proteomes" id="UP000298714">
    <property type="component" value="Chromosome"/>
</dbReference>
<feature type="domain" description="Glycosyltransferase 2-like" evidence="10">
    <location>
        <begin position="14"/>
        <end position="174"/>
    </location>
</feature>
<keyword evidence="6 9" id="KW-1133">Transmembrane helix</keyword>
<dbReference type="InterPro" id="IPR001173">
    <property type="entry name" value="Glyco_trans_2-like"/>
</dbReference>
<dbReference type="PANTHER" id="PTHR48090:SF1">
    <property type="entry name" value="PROPHAGE BACTOPRENOL GLUCOSYL TRANSFERASE HOMOLOG"/>
    <property type="match status" value="1"/>
</dbReference>
<evidence type="ECO:0000313" key="12">
    <source>
        <dbReference type="Proteomes" id="UP000298714"/>
    </source>
</evidence>